<evidence type="ECO:0000313" key="10">
    <source>
        <dbReference type="Proteomes" id="UP000822688"/>
    </source>
</evidence>
<comment type="similarity">
    <text evidence="2">Belongs to the TMEM8 family.</text>
</comment>
<dbReference type="Proteomes" id="UP000822688">
    <property type="component" value="Chromosome 2"/>
</dbReference>
<evidence type="ECO:0000256" key="4">
    <source>
        <dbReference type="ARBA" id="ARBA00022692"/>
    </source>
</evidence>
<keyword evidence="3" id="KW-1003">Cell membrane</keyword>
<dbReference type="InterPro" id="IPR000742">
    <property type="entry name" value="EGF"/>
</dbReference>
<keyword evidence="4 7" id="KW-0812">Transmembrane</keyword>
<name>A0A8T0IYN0_CERPU</name>
<feature type="transmembrane region" description="Helical" evidence="7">
    <location>
        <begin position="655"/>
        <end position="675"/>
    </location>
</feature>
<keyword evidence="10" id="KW-1185">Reference proteome</keyword>
<evidence type="ECO:0000259" key="8">
    <source>
        <dbReference type="PROSITE" id="PS00022"/>
    </source>
</evidence>
<feature type="transmembrane region" description="Helical" evidence="7">
    <location>
        <begin position="608"/>
        <end position="626"/>
    </location>
</feature>
<sequence>MESPQAAAIAAGKSENLSGTGKCAWFHGNTSVSLTNMQILAGVWYVGVFSDPRPSRFQSKMIQRGSIFTFGIHFTIFGCKSPNLRGHDCVVTIKPLYYQPSTLDLNIQKMSKFSLETILTQRGPNLTNDLLDLNKQSTKFVIEGEEAWQSLTLEHISPKTWKYYVLEVVDFSLKLEVQALCRSCNSTSKELNETTEAYIYVKYGALPNENDKVSPLGLTPITIPVPRRGLWYIGVYNSNTTEPLDFDLHYHVESCSYGGAEGSCALAINSMERVLVEDANESPFNSFYGPAREESLLYSPWFSLSNMTHIGNETSGNWTYFFVEVPRGASGAVLSVQLRHVIKATMSVYARLEGFATPEHWDISVVNVGEKKNQQVSLDLVYPAEGTWCIGVHHEKHFAFANQTSLEDIPQHGGIISSRVFQLWANTLNTVLHWYQTFKVWLEMSWREVCNRVYPYKAQETSSFLENVTSEETRALNQSVFEVFSKRHDSDVQVHISVHGCMNKCSGRGHCTTSYESSRLHYYSYCHCDAAHGGIDCSVPLVVPRAQSLHLWALIGSNFAALLPSVWAMRNKAYSEWVSYSASGLASGFYHSCDAGGWCALSYDTLQFLDFWLAFLVIVVTCVYVASLKQEIKAVAHVGTAIITAAITKENATSAWNILVVGLMGLAGLLLGWALECWRLHLIPSCLSAIGPTQPVLRLESLYHRGEQLLGCLKTRFRWFYLSAGLGILIAAGMSWVLETADTYWLWHSMWHIGIYSSAFLILCSTSKSADIAEANSEGYQSDPEASPMLRDTVELDAFANPRSRDD</sequence>
<dbReference type="AlphaFoldDB" id="A0A8T0IYN0"/>
<reference evidence="9" key="1">
    <citation type="submission" date="2020-06" db="EMBL/GenBank/DDBJ databases">
        <title>WGS assembly of Ceratodon purpureus strain R40.</title>
        <authorList>
            <person name="Carey S.B."/>
            <person name="Jenkins J."/>
            <person name="Shu S."/>
            <person name="Lovell J.T."/>
            <person name="Sreedasyam A."/>
            <person name="Maumus F."/>
            <person name="Tiley G.P."/>
            <person name="Fernandez-Pozo N."/>
            <person name="Barry K."/>
            <person name="Chen C."/>
            <person name="Wang M."/>
            <person name="Lipzen A."/>
            <person name="Daum C."/>
            <person name="Saski C.A."/>
            <person name="Payton A.C."/>
            <person name="Mcbreen J.C."/>
            <person name="Conrad R.E."/>
            <person name="Kollar L.M."/>
            <person name="Olsson S."/>
            <person name="Huttunen S."/>
            <person name="Landis J.B."/>
            <person name="Wickett N.J."/>
            <person name="Johnson M.G."/>
            <person name="Rensing S.A."/>
            <person name="Grimwood J."/>
            <person name="Schmutz J."/>
            <person name="Mcdaniel S.F."/>
        </authorList>
    </citation>
    <scope>NUCLEOTIDE SEQUENCE</scope>
    <source>
        <strain evidence="9">R40</strain>
    </source>
</reference>
<evidence type="ECO:0000256" key="1">
    <source>
        <dbReference type="ARBA" id="ARBA00004651"/>
    </source>
</evidence>
<organism evidence="9 10">
    <name type="scientific">Ceratodon purpureus</name>
    <name type="common">Fire moss</name>
    <name type="synonym">Dicranum purpureum</name>
    <dbReference type="NCBI Taxonomy" id="3225"/>
    <lineage>
        <taxon>Eukaryota</taxon>
        <taxon>Viridiplantae</taxon>
        <taxon>Streptophyta</taxon>
        <taxon>Embryophyta</taxon>
        <taxon>Bryophyta</taxon>
        <taxon>Bryophytina</taxon>
        <taxon>Bryopsida</taxon>
        <taxon>Dicranidae</taxon>
        <taxon>Pseudoditrichales</taxon>
        <taxon>Ditrichaceae</taxon>
        <taxon>Ceratodon</taxon>
    </lineage>
</organism>
<dbReference type="PANTHER" id="PTHR14319:SF3">
    <property type="entry name" value="TRANSMEMBRANE PROTEIN-LIKE PROTEIN"/>
    <property type="match status" value="1"/>
</dbReference>
<dbReference type="Pfam" id="PF12036">
    <property type="entry name" value="DUF3522"/>
    <property type="match status" value="1"/>
</dbReference>
<evidence type="ECO:0000256" key="6">
    <source>
        <dbReference type="ARBA" id="ARBA00023136"/>
    </source>
</evidence>
<evidence type="ECO:0000313" key="9">
    <source>
        <dbReference type="EMBL" id="KAG0588435.1"/>
    </source>
</evidence>
<feature type="transmembrane region" description="Helical" evidence="7">
    <location>
        <begin position="719"/>
        <end position="738"/>
    </location>
</feature>
<dbReference type="InterPro" id="IPR021910">
    <property type="entry name" value="NGX6/PGAP6/MYMK"/>
</dbReference>
<accession>A0A8T0IYN0</accession>
<dbReference type="Gene3D" id="2.60.120.380">
    <property type="match status" value="1"/>
</dbReference>
<evidence type="ECO:0000256" key="7">
    <source>
        <dbReference type="SAM" id="Phobius"/>
    </source>
</evidence>
<protein>
    <recommendedName>
        <fullName evidence="8">EGF-like domain-containing protein</fullName>
    </recommendedName>
</protein>
<dbReference type="GO" id="GO:0005886">
    <property type="term" value="C:plasma membrane"/>
    <property type="evidence" value="ECO:0007669"/>
    <property type="project" value="UniProtKB-SubCell"/>
</dbReference>
<keyword evidence="6 7" id="KW-0472">Membrane</keyword>
<dbReference type="EMBL" id="CM026422">
    <property type="protein sequence ID" value="KAG0588435.1"/>
    <property type="molecule type" value="Genomic_DNA"/>
</dbReference>
<keyword evidence="5 7" id="KW-1133">Transmembrane helix</keyword>
<proteinExistence type="inferred from homology"/>
<dbReference type="PANTHER" id="PTHR14319">
    <property type="entry name" value="FIVE-SPAN TRANSMEMBRANE PROTEIN M83"/>
    <property type="match status" value="1"/>
</dbReference>
<evidence type="ECO:0000256" key="3">
    <source>
        <dbReference type="ARBA" id="ARBA00022475"/>
    </source>
</evidence>
<gene>
    <name evidence="9" type="ORF">KC19_2G242600</name>
</gene>
<dbReference type="PROSITE" id="PS00022">
    <property type="entry name" value="EGF_1"/>
    <property type="match status" value="1"/>
</dbReference>
<evidence type="ECO:0000256" key="5">
    <source>
        <dbReference type="ARBA" id="ARBA00022989"/>
    </source>
</evidence>
<comment type="subcellular location">
    <subcellularLocation>
        <location evidence="1">Cell membrane</location>
        <topology evidence="1">Multi-pass membrane protein</topology>
    </subcellularLocation>
</comment>
<comment type="caution">
    <text evidence="9">The sequence shown here is derived from an EMBL/GenBank/DDBJ whole genome shotgun (WGS) entry which is preliminary data.</text>
</comment>
<feature type="domain" description="EGF-like" evidence="8">
    <location>
        <begin position="526"/>
        <end position="537"/>
    </location>
</feature>
<evidence type="ECO:0000256" key="2">
    <source>
        <dbReference type="ARBA" id="ARBA00005542"/>
    </source>
</evidence>